<dbReference type="Gene3D" id="3.40.50.620">
    <property type="entry name" value="HUPs"/>
    <property type="match status" value="1"/>
</dbReference>
<protein>
    <recommendedName>
        <fullName evidence="6">tRNA(Ile)-lysidine synthase</fullName>
        <ecNumber evidence="6">6.3.4.19</ecNumber>
    </recommendedName>
    <alternativeName>
        <fullName evidence="6">tRNA(Ile)-2-lysyl-cytidine synthase</fullName>
    </alternativeName>
    <alternativeName>
        <fullName evidence="6">tRNA(Ile)-lysidine synthetase</fullName>
    </alternativeName>
</protein>
<proteinExistence type="inferred from homology"/>
<dbReference type="GO" id="GO:0006400">
    <property type="term" value="P:tRNA modification"/>
    <property type="evidence" value="ECO:0007669"/>
    <property type="project" value="UniProtKB-UniRule"/>
</dbReference>
<evidence type="ECO:0000256" key="3">
    <source>
        <dbReference type="ARBA" id="ARBA00022741"/>
    </source>
</evidence>
<dbReference type="Pfam" id="PF01171">
    <property type="entry name" value="ATP_bind_3"/>
    <property type="match status" value="1"/>
</dbReference>
<keyword evidence="2 6" id="KW-0819">tRNA processing</keyword>
<evidence type="ECO:0000256" key="4">
    <source>
        <dbReference type="ARBA" id="ARBA00022840"/>
    </source>
</evidence>
<dbReference type="SUPFAM" id="SSF52402">
    <property type="entry name" value="Adenine nucleotide alpha hydrolases-like"/>
    <property type="match status" value="1"/>
</dbReference>
<dbReference type="Proteomes" id="UP000247715">
    <property type="component" value="Unassembled WGS sequence"/>
</dbReference>
<comment type="caution">
    <text evidence="8">The sequence shown here is derived from an EMBL/GenBank/DDBJ whole genome shotgun (WGS) entry which is preliminary data.</text>
</comment>
<dbReference type="EMBL" id="QKLP01000016">
    <property type="protein sequence ID" value="PYF42192.1"/>
    <property type="molecule type" value="Genomic_DNA"/>
</dbReference>
<evidence type="ECO:0000313" key="9">
    <source>
        <dbReference type="Proteomes" id="UP000247715"/>
    </source>
</evidence>
<dbReference type="HAMAP" id="MF_01161">
    <property type="entry name" value="tRNA_Ile_lys_synt"/>
    <property type="match status" value="1"/>
</dbReference>
<feature type="domain" description="tRNA(Ile)-lysidine/2-thiocytidine synthase N-terminal" evidence="7">
    <location>
        <begin position="24"/>
        <end position="197"/>
    </location>
</feature>
<evidence type="ECO:0000256" key="2">
    <source>
        <dbReference type="ARBA" id="ARBA00022694"/>
    </source>
</evidence>
<feature type="binding site" evidence="6">
    <location>
        <begin position="29"/>
        <end position="34"/>
    </location>
    <ligand>
        <name>ATP</name>
        <dbReference type="ChEBI" id="CHEBI:30616"/>
    </ligand>
</feature>
<comment type="domain">
    <text evidence="6">The N-terminal region contains the highly conserved SGGXDS motif, predicted to be a P-loop motif involved in ATP binding.</text>
</comment>
<comment type="catalytic activity">
    <reaction evidence="5 6">
        <text>cytidine(34) in tRNA(Ile2) + L-lysine + ATP = lysidine(34) in tRNA(Ile2) + AMP + diphosphate + H(+)</text>
        <dbReference type="Rhea" id="RHEA:43744"/>
        <dbReference type="Rhea" id="RHEA-COMP:10625"/>
        <dbReference type="Rhea" id="RHEA-COMP:10670"/>
        <dbReference type="ChEBI" id="CHEBI:15378"/>
        <dbReference type="ChEBI" id="CHEBI:30616"/>
        <dbReference type="ChEBI" id="CHEBI:32551"/>
        <dbReference type="ChEBI" id="CHEBI:33019"/>
        <dbReference type="ChEBI" id="CHEBI:82748"/>
        <dbReference type="ChEBI" id="CHEBI:83665"/>
        <dbReference type="ChEBI" id="CHEBI:456215"/>
        <dbReference type="EC" id="6.3.4.19"/>
    </reaction>
</comment>
<evidence type="ECO:0000313" key="8">
    <source>
        <dbReference type="EMBL" id="PYF42192.1"/>
    </source>
</evidence>
<dbReference type="PANTHER" id="PTHR43033:SF1">
    <property type="entry name" value="TRNA(ILE)-LYSIDINE SYNTHASE-RELATED"/>
    <property type="match status" value="1"/>
</dbReference>
<sequence length="314" mass="37454">MMQQINSKFFNEFANKNITLDKPFILGISGGPDSMWLLNLMKNQNIIVACVNYNKRADSWVDQKVVEDFCKEHNIKYELLILDQCEQEKKGNFQKVARDERYCFYKKIYDKYQASCLLLAHHKDDLLETYLFQKQSKRKPRNVGISILNNILGMKIFRPMINLWYKDEILEFCKNFQIPYAIDCTNLLPIYTRNKIRIELAKCKNNQKDCLINEIHQVNKDLSKKNQIVESIYLDFEKSNFNYKKLDLNHCYINEILFEYLHRNLGDIKISKNKLIGFKKFILSQKNFKSFIINKNLAIFKKNKLLKIIKIDKK</sequence>
<dbReference type="CDD" id="cd01992">
    <property type="entry name" value="TilS_N"/>
    <property type="match status" value="1"/>
</dbReference>
<comment type="subcellular location">
    <subcellularLocation>
        <location evidence="6">Cytoplasm</location>
    </subcellularLocation>
</comment>
<dbReference type="InterPro" id="IPR014729">
    <property type="entry name" value="Rossmann-like_a/b/a_fold"/>
</dbReference>
<dbReference type="NCBIfam" id="TIGR02432">
    <property type="entry name" value="lysidine_TilS_N"/>
    <property type="match status" value="1"/>
</dbReference>
<dbReference type="PANTHER" id="PTHR43033">
    <property type="entry name" value="TRNA(ILE)-LYSIDINE SYNTHASE-RELATED"/>
    <property type="match status" value="1"/>
</dbReference>
<keyword evidence="3 6" id="KW-0547">Nucleotide-binding</keyword>
<dbReference type="EC" id="6.3.4.19" evidence="6"/>
<keyword evidence="4 6" id="KW-0067">ATP-binding</keyword>
<dbReference type="GO" id="GO:0005524">
    <property type="term" value="F:ATP binding"/>
    <property type="evidence" value="ECO:0007669"/>
    <property type="project" value="UniProtKB-UniRule"/>
</dbReference>
<dbReference type="GO" id="GO:0032267">
    <property type="term" value="F:tRNA(Ile)-lysidine synthase activity"/>
    <property type="evidence" value="ECO:0007669"/>
    <property type="project" value="UniProtKB-EC"/>
</dbReference>
<dbReference type="AlphaFoldDB" id="A0A318U471"/>
<evidence type="ECO:0000256" key="5">
    <source>
        <dbReference type="ARBA" id="ARBA00048539"/>
    </source>
</evidence>
<gene>
    <name evidence="6" type="primary">tilS</name>
    <name evidence="8" type="ORF">BCF88_1165</name>
</gene>
<dbReference type="InterPro" id="IPR011063">
    <property type="entry name" value="TilS/TtcA_N"/>
</dbReference>
<name>A0A318U471_9BACT</name>
<dbReference type="InterPro" id="IPR012094">
    <property type="entry name" value="tRNA_Ile_lys_synt"/>
</dbReference>
<keyword evidence="1 6" id="KW-0436">Ligase</keyword>
<accession>A0A318U471</accession>
<dbReference type="InterPro" id="IPR012795">
    <property type="entry name" value="tRNA_Ile_lys_synt_N"/>
</dbReference>
<keyword evidence="6" id="KW-0963">Cytoplasm</keyword>
<evidence type="ECO:0000259" key="7">
    <source>
        <dbReference type="Pfam" id="PF01171"/>
    </source>
</evidence>
<evidence type="ECO:0000256" key="6">
    <source>
        <dbReference type="HAMAP-Rule" id="MF_01161"/>
    </source>
</evidence>
<comment type="similarity">
    <text evidence="6">Belongs to the tRNA(Ile)-lysidine synthase family.</text>
</comment>
<reference evidence="8 9" key="1">
    <citation type="submission" date="2018-06" db="EMBL/GenBank/DDBJ databases">
        <title>Genomic Encyclopedia of Archaeal and Bacterial Type Strains, Phase II (KMG-II): from individual species to whole genera.</title>
        <authorList>
            <person name="Goeker M."/>
        </authorList>
    </citation>
    <scope>NUCLEOTIDE SEQUENCE [LARGE SCALE GENOMIC DNA]</scope>
    <source>
        <strain evidence="8 9">ATCC 29103</strain>
    </source>
</reference>
<evidence type="ECO:0000256" key="1">
    <source>
        <dbReference type="ARBA" id="ARBA00022598"/>
    </source>
</evidence>
<organism evidence="8 9">
    <name type="scientific">Metamycoplasma alkalescens</name>
    <dbReference type="NCBI Taxonomy" id="45363"/>
    <lineage>
        <taxon>Bacteria</taxon>
        <taxon>Bacillati</taxon>
        <taxon>Mycoplasmatota</taxon>
        <taxon>Mycoplasmoidales</taxon>
        <taxon>Metamycoplasmataceae</taxon>
        <taxon>Metamycoplasma</taxon>
    </lineage>
</organism>
<dbReference type="GO" id="GO:0005737">
    <property type="term" value="C:cytoplasm"/>
    <property type="evidence" value="ECO:0007669"/>
    <property type="project" value="UniProtKB-SubCell"/>
</dbReference>
<comment type="function">
    <text evidence="6">Ligates lysine onto the cytidine present at position 34 of the AUA codon-specific tRNA(Ile) that contains the anticodon CAU, in an ATP-dependent manner. Cytidine is converted to lysidine, thus changing the amino acid specificity of the tRNA from methionine to isoleucine.</text>
</comment>